<feature type="compositionally biased region" description="Low complexity" evidence="1">
    <location>
        <begin position="28"/>
        <end position="62"/>
    </location>
</feature>
<evidence type="ECO:0000256" key="1">
    <source>
        <dbReference type="SAM" id="MobiDB-lite"/>
    </source>
</evidence>
<gene>
    <name evidence="2" type="ORF">SERLA73DRAFT_182302</name>
</gene>
<sequence length="178" mass="18296">MSEQGSLHSMHSHLSPYSGRSSESAPASRRGLSGSTSSRPSAHSQMLSASSGGSLMTGSLSSHGRRAAGGAISPALSAFGRTDIEEGDEADNAQRVSVLGPMPSFALSTNHPPTIRSVGTVGTSTATTTTTGSEETEVSRTTIPGDESDGVTPSSGAGMPWHDGLEREVWDRIRADLL</sequence>
<dbReference type="Proteomes" id="UP000008063">
    <property type="component" value="Unassembled WGS sequence"/>
</dbReference>
<accession>F8PX78</accession>
<protein>
    <submittedName>
        <fullName evidence="2">Uncharacterized protein</fullName>
    </submittedName>
</protein>
<dbReference type="AlphaFoldDB" id="F8PX78"/>
<feature type="compositionally biased region" description="Low complexity" evidence="1">
    <location>
        <begin position="118"/>
        <end position="133"/>
    </location>
</feature>
<dbReference type="OrthoDB" id="2563978at2759"/>
<evidence type="ECO:0000313" key="2">
    <source>
        <dbReference type="EMBL" id="EGN99353.1"/>
    </source>
</evidence>
<dbReference type="InParanoid" id="F8PX78"/>
<feature type="region of interest" description="Disordered" evidence="1">
    <location>
        <begin position="103"/>
        <end position="162"/>
    </location>
</feature>
<organism evidence="3">
    <name type="scientific">Serpula lacrymans var. lacrymans (strain S7.3)</name>
    <name type="common">Dry rot fungus</name>
    <dbReference type="NCBI Taxonomy" id="936435"/>
    <lineage>
        <taxon>Eukaryota</taxon>
        <taxon>Fungi</taxon>
        <taxon>Dikarya</taxon>
        <taxon>Basidiomycota</taxon>
        <taxon>Agaricomycotina</taxon>
        <taxon>Agaricomycetes</taxon>
        <taxon>Agaricomycetidae</taxon>
        <taxon>Boletales</taxon>
        <taxon>Coniophorineae</taxon>
        <taxon>Serpulaceae</taxon>
        <taxon>Serpula</taxon>
    </lineage>
</organism>
<dbReference type="HOGENOM" id="CLU_129454_0_0_1"/>
<name>F8PX78_SERL3</name>
<dbReference type="EMBL" id="GL945480">
    <property type="protein sequence ID" value="EGN99353.1"/>
    <property type="molecule type" value="Genomic_DNA"/>
</dbReference>
<keyword evidence="3" id="KW-1185">Reference proteome</keyword>
<feature type="region of interest" description="Disordered" evidence="1">
    <location>
        <begin position="1"/>
        <end position="68"/>
    </location>
</feature>
<evidence type="ECO:0000313" key="3">
    <source>
        <dbReference type="Proteomes" id="UP000008063"/>
    </source>
</evidence>
<dbReference type="STRING" id="936435.F8PX78"/>
<reference evidence="3" key="1">
    <citation type="journal article" date="2011" name="Science">
        <title>The plant cell wall-decomposing machinery underlies the functional diversity of forest fungi.</title>
        <authorList>
            <person name="Eastwood D.C."/>
            <person name="Floudas D."/>
            <person name="Binder M."/>
            <person name="Majcherczyk A."/>
            <person name="Schneider P."/>
            <person name="Aerts A."/>
            <person name="Asiegbu F.O."/>
            <person name="Baker S.E."/>
            <person name="Barry K."/>
            <person name="Bendiksby M."/>
            <person name="Blumentritt M."/>
            <person name="Coutinho P.M."/>
            <person name="Cullen D."/>
            <person name="de Vries R.P."/>
            <person name="Gathman A."/>
            <person name="Goodell B."/>
            <person name="Henrissat B."/>
            <person name="Ihrmark K."/>
            <person name="Kauserud H."/>
            <person name="Kohler A."/>
            <person name="LaButti K."/>
            <person name="Lapidus A."/>
            <person name="Lavin J.L."/>
            <person name="Lee Y.-H."/>
            <person name="Lindquist E."/>
            <person name="Lilly W."/>
            <person name="Lucas S."/>
            <person name="Morin E."/>
            <person name="Murat C."/>
            <person name="Oguiza J.A."/>
            <person name="Park J."/>
            <person name="Pisabarro A.G."/>
            <person name="Riley R."/>
            <person name="Rosling A."/>
            <person name="Salamov A."/>
            <person name="Schmidt O."/>
            <person name="Schmutz J."/>
            <person name="Skrede I."/>
            <person name="Stenlid J."/>
            <person name="Wiebenga A."/>
            <person name="Xie X."/>
            <person name="Kuees U."/>
            <person name="Hibbett D.S."/>
            <person name="Hoffmeister D."/>
            <person name="Hoegberg N."/>
            <person name="Martin F."/>
            <person name="Grigoriev I.V."/>
            <person name="Watkinson S.C."/>
        </authorList>
    </citation>
    <scope>NUCLEOTIDE SEQUENCE [LARGE SCALE GENOMIC DNA]</scope>
    <source>
        <strain evidence="3">strain S7.3</strain>
    </source>
</reference>
<proteinExistence type="predicted"/>